<evidence type="ECO:0000256" key="4">
    <source>
        <dbReference type="ARBA" id="ARBA00023163"/>
    </source>
</evidence>
<feature type="coiled-coil region" evidence="6">
    <location>
        <begin position="120"/>
        <end position="147"/>
    </location>
</feature>
<keyword evidence="6" id="KW-0175">Coiled coil</keyword>
<dbReference type="Proteomes" id="UP000886188">
    <property type="component" value="Unassembled WGS sequence"/>
</dbReference>
<dbReference type="Gene3D" id="3.40.50.300">
    <property type="entry name" value="P-loop containing nucleotide triphosphate hydrolases"/>
    <property type="match status" value="1"/>
</dbReference>
<keyword evidence="4" id="KW-0804">Transcription</keyword>
<dbReference type="InterPro" id="IPR027417">
    <property type="entry name" value="P-loop_NTPase"/>
</dbReference>
<keyword evidence="2" id="KW-0067">ATP-binding</keyword>
<dbReference type="Pfam" id="PF00072">
    <property type="entry name" value="Response_reg"/>
    <property type="match status" value="1"/>
</dbReference>
<dbReference type="SUPFAM" id="SSF46689">
    <property type="entry name" value="Homeodomain-like"/>
    <property type="match status" value="1"/>
</dbReference>
<dbReference type="AlphaFoldDB" id="A0A7V1GGN3"/>
<dbReference type="InterPro" id="IPR002078">
    <property type="entry name" value="Sigma_54_int"/>
</dbReference>
<sequence>MHKTQKVLIIDDKADIRLSAKYLLSKHNFQVLEADSPDHGLAIIHNENIDLVLLDMNFTRDTTSGEEGIDCLKKIKAINADIAVVAITAWSFVDLVVKALKNGATDFIEKPWDNQRLLQIVQQALKVEGLEKQNRLLKQQIDDFQHTPQLIAYSASMKQFKAQLDEVTDTPVTILLTGENGTGKSTIARYIHQNSLLKNNPLISVNMGAIAENLFESEMFGHTKGAFTNAYKERIGRFEMADSGTLFLDEIANIPHSQQAKLLRVLESGEFEMVGSSKTKRANVRLISATNADFNTLIANNDFRQDLYFRLNTVELHVPSLKDRKEDIPYLAQHFFNNVCRKYHKPSRELSNNALDKLQQHSFPGNLRELSHIIERALLLNRDDCITADHLNLNGEAKSNIASPDQLPLMTIAQAERKLLTMALTKAQGQSHEAANLLGISKSSIYRRMEKYNIVAKHFLENK</sequence>
<keyword evidence="3" id="KW-0805">Transcription regulation</keyword>
<dbReference type="SMART" id="SM00448">
    <property type="entry name" value="REC"/>
    <property type="match status" value="1"/>
</dbReference>
<dbReference type="PANTHER" id="PTHR32071">
    <property type="entry name" value="TRANSCRIPTIONAL REGULATORY PROTEIN"/>
    <property type="match status" value="1"/>
</dbReference>
<proteinExistence type="predicted"/>
<dbReference type="PROSITE" id="PS50045">
    <property type="entry name" value="SIGMA54_INTERACT_4"/>
    <property type="match status" value="1"/>
</dbReference>
<dbReference type="GO" id="GO:0000160">
    <property type="term" value="P:phosphorelay signal transduction system"/>
    <property type="evidence" value="ECO:0007669"/>
    <property type="project" value="InterPro"/>
</dbReference>
<dbReference type="InterPro" id="IPR001789">
    <property type="entry name" value="Sig_transdc_resp-reg_receiver"/>
</dbReference>
<name>A0A7V1GGN3_9GAMM</name>
<accession>A0A7V1GGN3</accession>
<evidence type="ECO:0000256" key="1">
    <source>
        <dbReference type="ARBA" id="ARBA00022741"/>
    </source>
</evidence>
<organism evidence="9">
    <name type="scientific">Pseudoalteromonas prydzensis</name>
    <dbReference type="NCBI Taxonomy" id="182141"/>
    <lineage>
        <taxon>Bacteria</taxon>
        <taxon>Pseudomonadati</taxon>
        <taxon>Pseudomonadota</taxon>
        <taxon>Gammaproteobacteria</taxon>
        <taxon>Alteromonadales</taxon>
        <taxon>Pseudoalteromonadaceae</taxon>
        <taxon>Pseudoalteromonas</taxon>
    </lineage>
</organism>
<dbReference type="GO" id="GO:0006355">
    <property type="term" value="P:regulation of DNA-templated transcription"/>
    <property type="evidence" value="ECO:0007669"/>
    <property type="project" value="InterPro"/>
</dbReference>
<feature type="domain" description="Sigma-54 factor interaction" evidence="7">
    <location>
        <begin position="150"/>
        <end position="379"/>
    </location>
</feature>
<dbReference type="CDD" id="cd00009">
    <property type="entry name" value="AAA"/>
    <property type="match status" value="1"/>
</dbReference>
<dbReference type="InterPro" id="IPR002197">
    <property type="entry name" value="HTH_Fis"/>
</dbReference>
<dbReference type="Gene3D" id="3.40.50.2300">
    <property type="match status" value="1"/>
</dbReference>
<feature type="domain" description="Response regulatory" evidence="8">
    <location>
        <begin position="6"/>
        <end position="125"/>
    </location>
</feature>
<dbReference type="SMART" id="SM00382">
    <property type="entry name" value="AAA"/>
    <property type="match status" value="1"/>
</dbReference>
<dbReference type="EMBL" id="DRGM01000194">
    <property type="protein sequence ID" value="HEA18682.1"/>
    <property type="molecule type" value="Genomic_DNA"/>
</dbReference>
<evidence type="ECO:0000256" key="6">
    <source>
        <dbReference type="SAM" id="Coils"/>
    </source>
</evidence>
<keyword evidence="1" id="KW-0547">Nucleotide-binding</keyword>
<dbReference type="SUPFAM" id="SSF52172">
    <property type="entry name" value="CheY-like"/>
    <property type="match status" value="1"/>
</dbReference>
<dbReference type="RefSeq" id="WP_304185007.1">
    <property type="nucleotide sequence ID" value="NZ_DRGM01000194.1"/>
</dbReference>
<dbReference type="PROSITE" id="PS00688">
    <property type="entry name" value="SIGMA54_INTERACT_3"/>
    <property type="match status" value="1"/>
</dbReference>
<evidence type="ECO:0000313" key="9">
    <source>
        <dbReference type="EMBL" id="HEA18682.1"/>
    </source>
</evidence>
<dbReference type="PANTHER" id="PTHR32071:SF113">
    <property type="entry name" value="ALGINATE BIOSYNTHESIS TRANSCRIPTIONAL REGULATORY PROTEIN ALGB"/>
    <property type="match status" value="1"/>
</dbReference>
<dbReference type="FunFam" id="3.40.50.300:FF:000006">
    <property type="entry name" value="DNA-binding transcriptional regulator NtrC"/>
    <property type="match status" value="1"/>
</dbReference>
<evidence type="ECO:0000256" key="3">
    <source>
        <dbReference type="ARBA" id="ARBA00023015"/>
    </source>
</evidence>
<dbReference type="InterPro" id="IPR003593">
    <property type="entry name" value="AAA+_ATPase"/>
</dbReference>
<evidence type="ECO:0000259" key="7">
    <source>
        <dbReference type="PROSITE" id="PS50045"/>
    </source>
</evidence>
<dbReference type="InterPro" id="IPR011006">
    <property type="entry name" value="CheY-like_superfamily"/>
</dbReference>
<dbReference type="Pfam" id="PF02954">
    <property type="entry name" value="HTH_8"/>
    <property type="match status" value="1"/>
</dbReference>
<evidence type="ECO:0000259" key="8">
    <source>
        <dbReference type="PROSITE" id="PS50110"/>
    </source>
</evidence>
<dbReference type="PRINTS" id="PR01590">
    <property type="entry name" value="HTHFIS"/>
</dbReference>
<dbReference type="GO" id="GO:0043565">
    <property type="term" value="F:sequence-specific DNA binding"/>
    <property type="evidence" value="ECO:0007669"/>
    <property type="project" value="InterPro"/>
</dbReference>
<dbReference type="Pfam" id="PF25601">
    <property type="entry name" value="AAA_lid_14"/>
    <property type="match status" value="1"/>
</dbReference>
<dbReference type="Gene3D" id="1.10.10.60">
    <property type="entry name" value="Homeodomain-like"/>
    <property type="match status" value="1"/>
</dbReference>
<feature type="modified residue" description="4-aspartylphosphate" evidence="5">
    <location>
        <position position="55"/>
    </location>
</feature>
<dbReference type="GO" id="GO:0005524">
    <property type="term" value="F:ATP binding"/>
    <property type="evidence" value="ECO:0007669"/>
    <property type="project" value="UniProtKB-KW"/>
</dbReference>
<dbReference type="InterPro" id="IPR009057">
    <property type="entry name" value="Homeodomain-like_sf"/>
</dbReference>
<gene>
    <name evidence="9" type="ORF">ENH88_19980</name>
</gene>
<dbReference type="Pfam" id="PF00158">
    <property type="entry name" value="Sigma54_activat"/>
    <property type="match status" value="1"/>
</dbReference>
<keyword evidence="5" id="KW-0597">Phosphoprotein</keyword>
<reference evidence="9" key="1">
    <citation type="journal article" date="2020" name="mSystems">
        <title>Genome- and Community-Level Interaction Insights into Carbon Utilization and Element Cycling Functions of Hydrothermarchaeota in Hydrothermal Sediment.</title>
        <authorList>
            <person name="Zhou Z."/>
            <person name="Liu Y."/>
            <person name="Xu W."/>
            <person name="Pan J."/>
            <person name="Luo Z.H."/>
            <person name="Li M."/>
        </authorList>
    </citation>
    <scope>NUCLEOTIDE SEQUENCE [LARGE SCALE GENOMIC DNA]</scope>
    <source>
        <strain evidence="9">HyVt-346</strain>
    </source>
</reference>
<dbReference type="Gene3D" id="1.10.8.60">
    <property type="match status" value="1"/>
</dbReference>
<evidence type="ECO:0000256" key="2">
    <source>
        <dbReference type="ARBA" id="ARBA00022840"/>
    </source>
</evidence>
<dbReference type="InterPro" id="IPR025944">
    <property type="entry name" value="Sigma_54_int_dom_CS"/>
</dbReference>
<evidence type="ECO:0000256" key="5">
    <source>
        <dbReference type="PROSITE-ProRule" id="PRU00169"/>
    </source>
</evidence>
<dbReference type="PROSITE" id="PS50110">
    <property type="entry name" value="RESPONSE_REGULATORY"/>
    <property type="match status" value="1"/>
</dbReference>
<protein>
    <submittedName>
        <fullName evidence="9">Sigma-54-dependent Fis family transcriptional regulator</fullName>
    </submittedName>
</protein>
<comment type="caution">
    <text evidence="9">The sequence shown here is derived from an EMBL/GenBank/DDBJ whole genome shotgun (WGS) entry which is preliminary data.</text>
</comment>
<dbReference type="InterPro" id="IPR058031">
    <property type="entry name" value="AAA_lid_NorR"/>
</dbReference>
<dbReference type="SUPFAM" id="SSF52540">
    <property type="entry name" value="P-loop containing nucleoside triphosphate hydrolases"/>
    <property type="match status" value="1"/>
</dbReference>